<accession>A0ABD5E714</accession>
<sequence>MDTLTTEAVTVSPLLRRLAEEGATGTLGRDRGRLHLVDGRIVHAEAPDSPPLDVLLTSGSTLPAAALAAARAGGGDAGQVVRGLLDAGLVGAGTLELCHLGALHDAAYFALAPAGGPARFRYGSAHPLAVAHPVDAGAVERECLRRRAFLDRLHPSDALDHAPLRRLATGGPVAVSARRRPVLALVDGHRTAPEIARELGRPAYHTLVDLRRLAAAGLVGPVRAPRRAERPRHAAAPGTPVAPGTPPGALAGPRPHLGGGVLPRVQDPDIALLRRLRDALEAAL</sequence>
<dbReference type="RefSeq" id="WP_311677159.1">
    <property type="nucleotide sequence ID" value="NZ_JAVRER010000023.1"/>
</dbReference>
<reference evidence="3" key="1">
    <citation type="submission" date="2023-07" db="EMBL/GenBank/DDBJ databases">
        <title>30 novel species of actinomycetes from the DSMZ collection.</title>
        <authorList>
            <person name="Nouioui I."/>
        </authorList>
    </citation>
    <scope>NUCLEOTIDE SEQUENCE [LARGE SCALE GENOMIC DNA]</scope>
    <source>
        <strain evidence="3">DSM 41982</strain>
    </source>
</reference>
<dbReference type="AlphaFoldDB" id="A0ABD5E714"/>
<evidence type="ECO:0000313" key="3">
    <source>
        <dbReference type="Proteomes" id="UP001183607"/>
    </source>
</evidence>
<proteinExistence type="predicted"/>
<feature type="compositionally biased region" description="Low complexity" evidence="1">
    <location>
        <begin position="234"/>
        <end position="253"/>
    </location>
</feature>
<dbReference type="EMBL" id="JAVRER010000023">
    <property type="protein sequence ID" value="MDT0417012.1"/>
    <property type="molecule type" value="Genomic_DNA"/>
</dbReference>
<dbReference type="Proteomes" id="UP001183607">
    <property type="component" value="Unassembled WGS sequence"/>
</dbReference>
<comment type="caution">
    <text evidence="2">The sequence shown here is derived from an EMBL/GenBank/DDBJ whole genome shotgun (WGS) entry which is preliminary data.</text>
</comment>
<protein>
    <submittedName>
        <fullName evidence="2">Transcriptional regulator</fullName>
    </submittedName>
</protein>
<name>A0ABD5E714_9ACTN</name>
<organism evidence="2 3">
    <name type="scientific">Streptomyces evansiae</name>
    <dbReference type="NCBI Taxonomy" id="3075535"/>
    <lineage>
        <taxon>Bacteria</taxon>
        <taxon>Bacillati</taxon>
        <taxon>Actinomycetota</taxon>
        <taxon>Actinomycetes</taxon>
        <taxon>Kitasatosporales</taxon>
        <taxon>Streptomycetaceae</taxon>
        <taxon>Streptomyces</taxon>
    </lineage>
</organism>
<evidence type="ECO:0000313" key="2">
    <source>
        <dbReference type="EMBL" id="MDT0417012.1"/>
    </source>
</evidence>
<evidence type="ECO:0000256" key="1">
    <source>
        <dbReference type="SAM" id="MobiDB-lite"/>
    </source>
</evidence>
<feature type="region of interest" description="Disordered" evidence="1">
    <location>
        <begin position="224"/>
        <end position="260"/>
    </location>
</feature>
<gene>
    <name evidence="2" type="ORF">RM574_16105</name>
</gene>